<dbReference type="InterPro" id="IPR028957">
    <property type="entry name" value="Imm50"/>
</dbReference>
<comment type="caution">
    <text evidence="1">The sequence shown here is derived from an EMBL/GenBank/DDBJ whole genome shotgun (WGS) entry which is preliminary data.</text>
</comment>
<accession>A0A4S5BD63</accession>
<keyword evidence="2" id="KW-1185">Reference proteome</keyword>
<gene>
    <name evidence="1" type="ORF">E8K88_17900</name>
</gene>
<evidence type="ECO:0008006" key="3">
    <source>
        <dbReference type="Google" id="ProtNLM"/>
    </source>
</evidence>
<proteinExistence type="predicted"/>
<protein>
    <recommendedName>
        <fullName evidence="3">Immunity protein 50</fullName>
    </recommendedName>
</protein>
<dbReference type="Proteomes" id="UP000306236">
    <property type="component" value="Unassembled WGS sequence"/>
</dbReference>
<evidence type="ECO:0000313" key="2">
    <source>
        <dbReference type="Proteomes" id="UP000306236"/>
    </source>
</evidence>
<reference evidence="1 2" key="1">
    <citation type="submission" date="2019-04" db="EMBL/GenBank/DDBJ databases">
        <title>Lampropedia sp YIM MLB12 draf genome.</title>
        <authorList>
            <person name="Wang Y.-X."/>
        </authorList>
    </citation>
    <scope>NUCLEOTIDE SEQUENCE [LARGE SCALE GENOMIC DNA]</scope>
    <source>
        <strain evidence="1 2">YIM MLB12</strain>
    </source>
</reference>
<dbReference type="OrthoDB" id="9157057at2"/>
<organism evidence="1 2">
    <name type="scientific">Lampropedia aestuarii</name>
    <dbReference type="NCBI Taxonomy" id="2562762"/>
    <lineage>
        <taxon>Bacteria</taxon>
        <taxon>Pseudomonadati</taxon>
        <taxon>Pseudomonadota</taxon>
        <taxon>Betaproteobacteria</taxon>
        <taxon>Burkholderiales</taxon>
        <taxon>Comamonadaceae</taxon>
        <taxon>Lampropedia</taxon>
    </lineage>
</organism>
<dbReference type="Pfam" id="PF15594">
    <property type="entry name" value="Imm50"/>
    <property type="match status" value="1"/>
</dbReference>
<dbReference type="RefSeq" id="WP_136408023.1">
    <property type="nucleotide sequence ID" value="NZ_SSWX01000062.1"/>
</dbReference>
<sequence length="126" mass="14592">MIEYLVHSNFYRKLFPSDPNFKKIIFIELTIKSNDAYITFDLPNIFPENPPRAWRGNKSNSTRLVFSFLSYSNLMIKKLSTENFCSLDFLEIEKNICNIQLSGEAGILSLDCQFISIGGIMPYFNE</sequence>
<dbReference type="EMBL" id="SSWX01000062">
    <property type="protein sequence ID" value="THJ29929.1"/>
    <property type="molecule type" value="Genomic_DNA"/>
</dbReference>
<dbReference type="AlphaFoldDB" id="A0A4S5BD63"/>
<evidence type="ECO:0000313" key="1">
    <source>
        <dbReference type="EMBL" id="THJ29929.1"/>
    </source>
</evidence>
<name>A0A4S5BD63_9BURK</name>